<evidence type="ECO:0000313" key="2">
    <source>
        <dbReference type="Proteomes" id="UP000597444"/>
    </source>
</evidence>
<comment type="caution">
    <text evidence="1">The sequence shown here is derived from an EMBL/GenBank/DDBJ whole genome shotgun (WGS) entry which is preliminary data.</text>
</comment>
<dbReference type="InterPro" id="IPR027417">
    <property type="entry name" value="P-loop_NTPase"/>
</dbReference>
<dbReference type="Gene3D" id="3.40.50.300">
    <property type="entry name" value="P-loop containing nucleotide triphosphate hydrolases"/>
    <property type="match status" value="1"/>
</dbReference>
<gene>
    <name evidence="1" type="ORF">KSF_019240</name>
</gene>
<dbReference type="EMBL" id="BNJK01000001">
    <property type="protein sequence ID" value="GHO91876.1"/>
    <property type="molecule type" value="Genomic_DNA"/>
</dbReference>
<proteinExistence type="predicted"/>
<name>A0A8J3IKJ2_9CHLR</name>
<keyword evidence="2" id="KW-1185">Reference proteome</keyword>
<dbReference type="Proteomes" id="UP000597444">
    <property type="component" value="Unassembled WGS sequence"/>
</dbReference>
<accession>A0A8J3IKJ2</accession>
<dbReference type="AlphaFoldDB" id="A0A8J3IKJ2"/>
<protein>
    <submittedName>
        <fullName evidence="1">Uncharacterized protein</fullName>
    </submittedName>
</protein>
<organism evidence="1 2">
    <name type="scientific">Reticulibacter mediterranei</name>
    <dbReference type="NCBI Taxonomy" id="2778369"/>
    <lineage>
        <taxon>Bacteria</taxon>
        <taxon>Bacillati</taxon>
        <taxon>Chloroflexota</taxon>
        <taxon>Ktedonobacteria</taxon>
        <taxon>Ktedonobacterales</taxon>
        <taxon>Reticulibacteraceae</taxon>
        <taxon>Reticulibacter</taxon>
    </lineage>
</organism>
<reference evidence="1" key="1">
    <citation type="submission" date="2020-10" db="EMBL/GenBank/DDBJ databases">
        <title>Taxonomic study of unclassified bacteria belonging to the class Ktedonobacteria.</title>
        <authorList>
            <person name="Yabe S."/>
            <person name="Wang C.M."/>
            <person name="Zheng Y."/>
            <person name="Sakai Y."/>
            <person name="Cavaletti L."/>
            <person name="Monciardini P."/>
            <person name="Donadio S."/>
        </authorList>
    </citation>
    <scope>NUCLEOTIDE SEQUENCE</scope>
    <source>
        <strain evidence="1">ID150040</strain>
    </source>
</reference>
<evidence type="ECO:0000313" key="1">
    <source>
        <dbReference type="EMBL" id="GHO91876.1"/>
    </source>
</evidence>
<sequence length="77" mass="8935">MIRQYKCQIIGMVENMVHPMPATLDRFHDLLDVPLLIQIPFDVELARCCNTGMIESYRAEVINRLTTNTQRILNSTK</sequence>